<proteinExistence type="predicted"/>
<accession>A0A6M5YJ65</accession>
<name>A0A6M5YJ65_9BACT</name>
<reference evidence="2" key="1">
    <citation type="submission" date="2020-05" db="EMBL/GenBank/DDBJ databases">
        <title>Frigoriglobus tundricola gen. nov., sp. nov., a psychrotolerant cellulolytic planctomycete of the family Gemmataceae with two divergent copies of 16S rRNA gene.</title>
        <authorList>
            <person name="Kulichevskaya I.S."/>
            <person name="Ivanova A.A."/>
            <person name="Naumoff D.G."/>
            <person name="Beletsky A.V."/>
            <person name="Rijpstra W.I.C."/>
            <person name="Sinninghe Damste J.S."/>
            <person name="Mardanov A.V."/>
            <person name="Ravin N.V."/>
            <person name="Dedysh S.N."/>
        </authorList>
    </citation>
    <scope>NUCLEOTIDE SEQUENCE [LARGE SCALE GENOMIC DNA]</scope>
    <source>
        <strain evidence="2">PL17</strain>
    </source>
</reference>
<dbReference type="KEGG" id="ftj:FTUN_0512"/>
<gene>
    <name evidence="1" type="ORF">FTUN_0512</name>
</gene>
<evidence type="ECO:0008006" key="3">
    <source>
        <dbReference type="Google" id="ProtNLM"/>
    </source>
</evidence>
<evidence type="ECO:0000313" key="2">
    <source>
        <dbReference type="Proteomes" id="UP000503447"/>
    </source>
</evidence>
<protein>
    <recommendedName>
        <fullName evidence="3">SMI1/KNR4 family protein</fullName>
    </recommendedName>
</protein>
<organism evidence="1 2">
    <name type="scientific">Frigoriglobus tundricola</name>
    <dbReference type="NCBI Taxonomy" id="2774151"/>
    <lineage>
        <taxon>Bacteria</taxon>
        <taxon>Pseudomonadati</taxon>
        <taxon>Planctomycetota</taxon>
        <taxon>Planctomycetia</taxon>
        <taxon>Gemmatales</taxon>
        <taxon>Gemmataceae</taxon>
        <taxon>Frigoriglobus</taxon>
    </lineage>
</organism>
<dbReference type="Proteomes" id="UP000503447">
    <property type="component" value="Chromosome"/>
</dbReference>
<sequence length="229" mass="25470">MTEVEWLACADPTPMLQFLKGKASDRKLRLFCCGCCRSIWHLIPDTRSRSAVNTVERFVDGQATVDEFRGAEELALQAEEESNGAEAETMTETGSAAVSYAFQTMNIHTVQHVVEFAYSEFACPATMRGLNRSAIDTRADEERKRQACIFRDIFDNPFHTMSVDPSWLTSTVAALAEGIYQEHAFDRMPILADALQDAGCDNADILNHCRGESPHVRGCWVVDLLLGKA</sequence>
<dbReference type="AlphaFoldDB" id="A0A6M5YJ65"/>
<keyword evidence="2" id="KW-1185">Reference proteome</keyword>
<evidence type="ECO:0000313" key="1">
    <source>
        <dbReference type="EMBL" id="QJW93012.1"/>
    </source>
</evidence>
<dbReference type="EMBL" id="CP053452">
    <property type="protein sequence ID" value="QJW93012.1"/>
    <property type="molecule type" value="Genomic_DNA"/>
</dbReference>